<dbReference type="NCBIfam" id="TIGR01678">
    <property type="entry name" value="FAD_lactone_ox"/>
    <property type="match status" value="1"/>
</dbReference>
<dbReference type="InterPro" id="IPR016169">
    <property type="entry name" value="FAD-bd_PCMH_sub2"/>
</dbReference>
<dbReference type="InterPro" id="IPR030654">
    <property type="entry name" value="Sugar_lactone_oxidase"/>
</dbReference>
<dbReference type="InterPro" id="IPR006094">
    <property type="entry name" value="Oxid_FAD_bind_N"/>
</dbReference>
<evidence type="ECO:0000256" key="1">
    <source>
        <dbReference type="ARBA" id="ARBA00001974"/>
    </source>
</evidence>
<dbReference type="EMBL" id="CM001197">
    <property type="protein sequence ID" value="EGP89847.1"/>
    <property type="molecule type" value="Genomic_DNA"/>
</dbReference>
<dbReference type="eggNOG" id="KOG4730">
    <property type="taxonomic scope" value="Eukaryota"/>
</dbReference>
<dbReference type="Gene3D" id="3.30.70.2520">
    <property type="match status" value="1"/>
</dbReference>
<dbReference type="InterPro" id="IPR007173">
    <property type="entry name" value="ALO_C"/>
</dbReference>
<dbReference type="GO" id="GO:0071949">
    <property type="term" value="F:FAD binding"/>
    <property type="evidence" value="ECO:0007669"/>
    <property type="project" value="UniProtKB-UniRule"/>
</dbReference>
<dbReference type="GO" id="GO:0031966">
    <property type="term" value="C:mitochondrial membrane"/>
    <property type="evidence" value="ECO:0007669"/>
    <property type="project" value="UniProtKB-SubCell"/>
</dbReference>
<sequence>MKERIFLTSHARSHESRHSSNDQHTLAKMEKLKHEIETTEPDVPFRATDKHVHYTWAKTFQSRPELYIQPRSLEEVQKIVLLARRCRKRIVVVGCGHSPSDLTCSSSWMVNLDHYSKVLKVDKAKKTLLVEGGIRLAQLNAEANRHGLTMPNLGSIDEQSIVGAIATATHGSSLRHGLLSDSVRSLRIVLANGAAVRCSKDQNQELFRAALISLGALGIIVEVEFEMTDACHIEWEQTLLPLKEILETWDNTLWTQKEFTRVWWMPYTKRAIKWSAEKTSKPLRAPIESWYGGSVGFHTYHNLLWLSNYIPWILPSIEWFVFGMQYGFSPGIKTTAVEELRTGLLMNCLYSQFVNEWALPLFKGPEAITRLSAWLNGESGGGGIPFSSKGLWVHCPIEVRVSDTSTRQGPRPLLDNTNEDGPTLYLNATLYRAHLRDPPCRARYYEAFEWLMRDLGGKPHYAKNFVATDIGEFLGDNLTQWLKVRNEADPDGMFLGEWHRRSLGLRDSRFSLEEKEISRSPAPNGGQIWVGEIAGGGTAARCEASTEQKPASPSASSSASSFDMMHGSEAERSTLFNGSDYDYDDGEETDRDQSRYHGHPKTRLTGTEVFDKM</sequence>
<comment type="subcellular location">
    <subcellularLocation>
        <location evidence="9">Mitochondrion membrane</location>
    </subcellularLocation>
</comment>
<dbReference type="PROSITE" id="PS51387">
    <property type="entry name" value="FAD_PCMH"/>
    <property type="match status" value="1"/>
</dbReference>
<feature type="region of interest" description="Disordered" evidence="10">
    <location>
        <begin position="1"/>
        <end position="25"/>
    </location>
</feature>
<dbReference type="InParanoid" id="F9X3K8"/>
<evidence type="ECO:0000313" key="12">
    <source>
        <dbReference type="EMBL" id="EGP89847.1"/>
    </source>
</evidence>
<comment type="pathway">
    <text evidence="2 9">Cofactor biosynthesis; D-erythroascorbate biosynthesis; dehydro-D-arabinono-1,4-lactone from D-arabinose: step 2/2.</text>
</comment>
<keyword evidence="7 9" id="KW-0560">Oxidoreductase</keyword>
<evidence type="ECO:0000256" key="10">
    <source>
        <dbReference type="SAM" id="MobiDB-lite"/>
    </source>
</evidence>
<evidence type="ECO:0000256" key="2">
    <source>
        <dbReference type="ARBA" id="ARBA00005083"/>
    </source>
</evidence>
<evidence type="ECO:0000256" key="3">
    <source>
        <dbReference type="ARBA" id="ARBA00005466"/>
    </source>
</evidence>
<comment type="catalytic activity">
    <reaction evidence="9">
        <text>D-arabinono-1,4-lactone + O2 = dehydro-D-arabinono-1,4-lactone + H2O2 + H(+)</text>
        <dbReference type="Rhea" id="RHEA:23756"/>
        <dbReference type="ChEBI" id="CHEBI:15378"/>
        <dbReference type="ChEBI" id="CHEBI:15379"/>
        <dbReference type="ChEBI" id="CHEBI:16240"/>
        <dbReference type="ChEBI" id="CHEBI:16292"/>
        <dbReference type="ChEBI" id="CHEBI:58277"/>
        <dbReference type="EC" id="1.1.3.37"/>
    </reaction>
</comment>
<dbReference type="Proteomes" id="UP000008062">
    <property type="component" value="Chromosome 2"/>
</dbReference>
<dbReference type="Gene3D" id="3.30.43.10">
    <property type="entry name" value="Uridine Diphospho-n-acetylenolpyruvylglucosamine Reductase, domain 2"/>
    <property type="match status" value="1"/>
</dbReference>
<comment type="cofactor">
    <cofactor evidence="1 9">
        <name>FAD</name>
        <dbReference type="ChEBI" id="CHEBI:57692"/>
    </cofactor>
</comment>
<dbReference type="SUPFAM" id="SSF56176">
    <property type="entry name" value="FAD-binding/transporter-associated domain-like"/>
    <property type="match status" value="1"/>
</dbReference>
<dbReference type="PANTHER" id="PTHR43762:SF1">
    <property type="entry name" value="D-ARABINONO-1,4-LACTONE OXIDASE"/>
    <property type="match status" value="1"/>
</dbReference>
<dbReference type="Pfam" id="PF01565">
    <property type="entry name" value="FAD_binding_4"/>
    <property type="match status" value="1"/>
</dbReference>
<accession>F9X3K8</accession>
<dbReference type="UniPathway" id="UPA00771">
    <property type="reaction ID" value="UER00766"/>
</dbReference>
<evidence type="ECO:0000259" key="11">
    <source>
        <dbReference type="PROSITE" id="PS51387"/>
    </source>
</evidence>
<evidence type="ECO:0000256" key="6">
    <source>
        <dbReference type="ARBA" id="ARBA00022827"/>
    </source>
</evidence>
<reference evidence="12 13" key="1">
    <citation type="journal article" date="2011" name="PLoS Genet.">
        <title>Finished genome of the fungal wheat pathogen Mycosphaerella graminicola reveals dispensome structure, chromosome plasticity, and stealth pathogenesis.</title>
        <authorList>
            <person name="Goodwin S.B."/>
            <person name="Ben M'barek S."/>
            <person name="Dhillon B."/>
            <person name="Wittenberg A.H.J."/>
            <person name="Crane C.F."/>
            <person name="Hane J.K."/>
            <person name="Foster A.J."/>
            <person name="Van der Lee T.A.J."/>
            <person name="Grimwood J."/>
            <person name="Aerts A."/>
            <person name="Antoniw J."/>
            <person name="Bailey A."/>
            <person name="Bluhm B."/>
            <person name="Bowler J."/>
            <person name="Bristow J."/>
            <person name="van der Burgt A."/>
            <person name="Canto-Canche B."/>
            <person name="Churchill A.C.L."/>
            <person name="Conde-Ferraez L."/>
            <person name="Cools H.J."/>
            <person name="Coutinho P.M."/>
            <person name="Csukai M."/>
            <person name="Dehal P."/>
            <person name="De Wit P."/>
            <person name="Donzelli B."/>
            <person name="van de Geest H.C."/>
            <person name="van Ham R.C.H.J."/>
            <person name="Hammond-Kosack K.E."/>
            <person name="Henrissat B."/>
            <person name="Kilian A."/>
            <person name="Kobayashi A.K."/>
            <person name="Koopmann E."/>
            <person name="Kourmpetis Y."/>
            <person name="Kuzniar A."/>
            <person name="Lindquist E."/>
            <person name="Lombard V."/>
            <person name="Maliepaard C."/>
            <person name="Martins N."/>
            <person name="Mehrabi R."/>
            <person name="Nap J.P.H."/>
            <person name="Ponomarenko A."/>
            <person name="Rudd J.J."/>
            <person name="Salamov A."/>
            <person name="Schmutz J."/>
            <person name="Schouten H.J."/>
            <person name="Shapiro H."/>
            <person name="Stergiopoulos I."/>
            <person name="Torriani S.F.F."/>
            <person name="Tu H."/>
            <person name="de Vries R.P."/>
            <person name="Waalwijk C."/>
            <person name="Ware S.B."/>
            <person name="Wiebenga A."/>
            <person name="Zwiers L.-H."/>
            <person name="Oliver R.P."/>
            <person name="Grigoriev I.V."/>
            <person name="Kema G.H.J."/>
        </authorList>
    </citation>
    <scope>NUCLEOTIDE SEQUENCE [LARGE SCALE GENOMIC DNA]</scope>
    <source>
        <strain evidence="13">CBS 115943 / IPO323</strain>
    </source>
</reference>
<dbReference type="InterPro" id="IPR006093">
    <property type="entry name" value="Oxy_OxRdtase_FAD_BS"/>
</dbReference>
<feature type="domain" description="FAD-binding PCMH-type" evidence="11">
    <location>
        <begin position="60"/>
        <end position="230"/>
    </location>
</feature>
<evidence type="ECO:0000256" key="7">
    <source>
        <dbReference type="ARBA" id="ARBA00023002"/>
    </source>
</evidence>
<name>F9X3K8_ZYMTI</name>
<dbReference type="Gene3D" id="3.30.465.10">
    <property type="match status" value="1"/>
</dbReference>
<evidence type="ECO:0000256" key="4">
    <source>
        <dbReference type="ARBA" id="ARBA00013136"/>
    </source>
</evidence>
<feature type="region of interest" description="Disordered" evidence="10">
    <location>
        <begin position="539"/>
        <end position="613"/>
    </location>
</feature>
<dbReference type="PANTHER" id="PTHR43762">
    <property type="entry name" value="L-GULONOLACTONE OXIDASE"/>
    <property type="match status" value="1"/>
</dbReference>
<evidence type="ECO:0000256" key="9">
    <source>
        <dbReference type="RuleBase" id="RU367158"/>
    </source>
</evidence>
<comment type="similarity">
    <text evidence="3 9">Belongs to the oxygen-dependent FAD-linked oxidoreductase family.</text>
</comment>
<protein>
    <recommendedName>
        <fullName evidence="4 9">D-arabinono-1,4-lactone oxidase</fullName>
        <shortName evidence="9">ALO</shortName>
        <ecNumber evidence="4 9">1.1.3.37</ecNumber>
    </recommendedName>
    <alternativeName>
        <fullName evidence="8 9">L-galactono-gamma-lactone oxidase</fullName>
    </alternativeName>
</protein>
<dbReference type="InterPro" id="IPR016167">
    <property type="entry name" value="FAD-bd_PCMH_sub1"/>
</dbReference>
<dbReference type="InterPro" id="IPR036318">
    <property type="entry name" value="FAD-bd_PCMH-like_sf"/>
</dbReference>
<keyword evidence="5 9" id="KW-0285">Flavoprotein</keyword>
<dbReference type="GeneID" id="13403581"/>
<dbReference type="FunCoup" id="F9X3K8">
    <property type="interactions" value="67"/>
</dbReference>
<dbReference type="HOGENOM" id="CLU_003896_4_1_1"/>
<dbReference type="EC" id="1.1.3.37" evidence="4 9"/>
<keyword evidence="6 9" id="KW-0274">FAD</keyword>
<dbReference type="Pfam" id="PF04030">
    <property type="entry name" value="ALO"/>
    <property type="match status" value="1"/>
</dbReference>
<dbReference type="PROSITE" id="PS00862">
    <property type="entry name" value="OX2_COVAL_FAD"/>
    <property type="match status" value="1"/>
</dbReference>
<evidence type="ECO:0000313" key="13">
    <source>
        <dbReference type="Proteomes" id="UP000008062"/>
    </source>
</evidence>
<dbReference type="GO" id="GO:0003885">
    <property type="term" value="F:D-arabinono-1,4-lactone oxidase activity"/>
    <property type="evidence" value="ECO:0007669"/>
    <property type="project" value="UniProtKB-UniRule"/>
</dbReference>
<keyword evidence="13" id="KW-1185">Reference proteome</keyword>
<evidence type="ECO:0000256" key="5">
    <source>
        <dbReference type="ARBA" id="ARBA00022630"/>
    </source>
</evidence>
<dbReference type="RefSeq" id="XP_003854871.1">
    <property type="nucleotide sequence ID" value="XM_003854823.1"/>
</dbReference>
<dbReference type="STRING" id="336722.F9X3K8"/>
<proteinExistence type="inferred from homology"/>
<evidence type="ECO:0000256" key="8">
    <source>
        <dbReference type="ARBA" id="ARBA00033418"/>
    </source>
</evidence>
<keyword evidence="9" id="KW-0496">Mitochondrion</keyword>
<dbReference type="InterPro" id="IPR010031">
    <property type="entry name" value="FAD_lactone_oxidase-like"/>
</dbReference>
<dbReference type="OMA" id="YPRFGEF"/>
<dbReference type="OrthoDB" id="610608at2759"/>
<feature type="compositionally biased region" description="Basic and acidic residues" evidence="10">
    <location>
        <begin position="12"/>
        <end position="25"/>
    </location>
</feature>
<dbReference type="InterPro" id="IPR016166">
    <property type="entry name" value="FAD-bd_PCMH"/>
</dbReference>
<dbReference type="KEGG" id="ztr:MYCGRDRAFT_68116"/>
<dbReference type="AlphaFoldDB" id="F9X3K8"/>
<organism evidence="12 13">
    <name type="scientific">Zymoseptoria tritici (strain CBS 115943 / IPO323)</name>
    <name type="common">Speckled leaf blotch fungus</name>
    <name type="synonym">Septoria tritici</name>
    <dbReference type="NCBI Taxonomy" id="336722"/>
    <lineage>
        <taxon>Eukaryota</taxon>
        <taxon>Fungi</taxon>
        <taxon>Dikarya</taxon>
        <taxon>Ascomycota</taxon>
        <taxon>Pezizomycotina</taxon>
        <taxon>Dothideomycetes</taxon>
        <taxon>Dothideomycetidae</taxon>
        <taxon>Mycosphaerellales</taxon>
        <taxon>Mycosphaerellaceae</taxon>
        <taxon>Zymoseptoria</taxon>
    </lineage>
</organism>
<feature type="compositionally biased region" description="Low complexity" evidence="10">
    <location>
        <begin position="550"/>
        <end position="561"/>
    </location>
</feature>
<feature type="compositionally biased region" description="Acidic residues" evidence="10">
    <location>
        <begin position="581"/>
        <end position="590"/>
    </location>
</feature>
<gene>
    <name evidence="12" type="ORF">MYCGRDRAFT_68116</name>
</gene>